<dbReference type="AlphaFoldDB" id="A0A5B9QUK7"/>
<sequence>MARSPHRREDLLAEATAMTERGELSWEGDPELCVIGFRPTGAASIYFGEQPVLHFDPQGRLRRMFHEDQQILAIDGHLQWRKRAGEGARMEGVLEPLPESMEAALLRAVSERVAKLLAAIESGAVRWGRATVPAEQLSRSVAEWADRVGDLADRPLCVGNL</sequence>
<dbReference type="EMBL" id="CP042914">
    <property type="protein sequence ID" value="QEG42694.1"/>
    <property type="molecule type" value="Genomic_DNA"/>
</dbReference>
<dbReference type="Proteomes" id="UP000325286">
    <property type="component" value="Chromosome"/>
</dbReference>
<dbReference type="KEGG" id="rul:UC8_47360"/>
<accession>A0A5B9QUK7</accession>
<gene>
    <name evidence="1" type="ORF">UC8_47360</name>
</gene>
<name>A0A5B9QUK7_9BACT</name>
<dbReference type="RefSeq" id="WP_068137703.1">
    <property type="nucleotide sequence ID" value="NZ_CP042914.1"/>
</dbReference>
<reference evidence="1 2" key="1">
    <citation type="submission" date="2019-08" db="EMBL/GenBank/DDBJ databases">
        <title>Deep-cultivation of Planctomycetes and their phenomic and genomic characterization uncovers novel biology.</title>
        <authorList>
            <person name="Wiegand S."/>
            <person name="Jogler M."/>
            <person name="Boedeker C."/>
            <person name="Pinto D."/>
            <person name="Vollmers J."/>
            <person name="Rivas-Marin E."/>
            <person name="Kohn T."/>
            <person name="Peeters S.H."/>
            <person name="Heuer A."/>
            <person name="Rast P."/>
            <person name="Oberbeckmann S."/>
            <person name="Bunk B."/>
            <person name="Jeske O."/>
            <person name="Meyerdierks A."/>
            <person name="Storesund J.E."/>
            <person name="Kallscheuer N."/>
            <person name="Luecker S."/>
            <person name="Lage O.M."/>
            <person name="Pohl T."/>
            <person name="Merkel B.J."/>
            <person name="Hornburger P."/>
            <person name="Mueller R.-W."/>
            <person name="Bruemmer F."/>
            <person name="Labrenz M."/>
            <person name="Spormann A.M."/>
            <person name="Op den Camp H."/>
            <person name="Overmann J."/>
            <person name="Amann R."/>
            <person name="Jetten M.S.M."/>
            <person name="Mascher T."/>
            <person name="Medema M.H."/>
            <person name="Devos D.P."/>
            <person name="Kaster A.-K."/>
            <person name="Ovreas L."/>
            <person name="Rohde M."/>
            <person name="Galperin M.Y."/>
            <person name="Jogler C."/>
        </authorList>
    </citation>
    <scope>NUCLEOTIDE SEQUENCE [LARGE SCALE GENOMIC DNA]</scope>
    <source>
        <strain evidence="1 2">UC8</strain>
    </source>
</reference>
<protein>
    <recommendedName>
        <fullName evidence="3">Immunity protein 35 domain-containing protein</fullName>
    </recommendedName>
</protein>
<keyword evidence="2" id="KW-1185">Reference proteome</keyword>
<organism evidence="1 2">
    <name type="scientific">Roseimaritima ulvae</name>
    <dbReference type="NCBI Taxonomy" id="980254"/>
    <lineage>
        <taxon>Bacteria</taxon>
        <taxon>Pseudomonadati</taxon>
        <taxon>Planctomycetota</taxon>
        <taxon>Planctomycetia</taxon>
        <taxon>Pirellulales</taxon>
        <taxon>Pirellulaceae</taxon>
        <taxon>Roseimaritima</taxon>
    </lineage>
</organism>
<evidence type="ECO:0000313" key="2">
    <source>
        <dbReference type="Proteomes" id="UP000325286"/>
    </source>
</evidence>
<dbReference type="OrthoDB" id="286365at2"/>
<evidence type="ECO:0000313" key="1">
    <source>
        <dbReference type="EMBL" id="QEG42694.1"/>
    </source>
</evidence>
<evidence type="ECO:0008006" key="3">
    <source>
        <dbReference type="Google" id="ProtNLM"/>
    </source>
</evidence>
<proteinExistence type="predicted"/>